<dbReference type="EMBL" id="RWGX01000006">
    <property type="protein sequence ID" value="RVU86867.1"/>
    <property type="molecule type" value="Genomic_DNA"/>
</dbReference>
<feature type="domain" description="LysM" evidence="1">
    <location>
        <begin position="8"/>
        <end position="31"/>
    </location>
</feature>
<dbReference type="InterPro" id="IPR036779">
    <property type="entry name" value="LysM_dom_sf"/>
</dbReference>
<sequence length="388" mass="45768">MSFTWRTYKVKKDDTLQSVAKELGISIETLKWHHNNYCPHEDLLKNDITHQKELIIPDDPKDTKTGTNTNALKKQKNIVFSSNNGLFYNPTKTSCRYGVMITIINEEEQNEIKYEASVKWIQKFEDCHIFEINHISKPFINQEEIHNIADTLAYETSKVLYPMLLMIDEKGNWKQVAKYTAYPKRWEIVKNEILQNFEGETVEKYFQEIEKVLENPEKINTYMLEDYFLRTLFLGYCFEYEKNFKTERYITFPITNHHTEPSYKIQAEIDPYLNEYNFINITFQGILHDSRTKADFINENHYPSEENQENEKATGEFFLKALLDPNSSVPDSIYLECSISLDKTKKISVLISDISNKEIPYVHKSSNLLVDEKTTNNKKKGFWGNLFK</sequence>
<dbReference type="AlphaFoldDB" id="A0AA94F0B5"/>
<protein>
    <submittedName>
        <fullName evidence="2">LysM peptidoglycan-binding domain-containing protein</fullName>
    </submittedName>
</protein>
<evidence type="ECO:0000259" key="1">
    <source>
        <dbReference type="Pfam" id="PF01476"/>
    </source>
</evidence>
<comment type="caution">
    <text evidence="2">The sequence shown here is derived from an EMBL/GenBank/DDBJ whole genome shotgun (WGS) entry which is preliminary data.</text>
</comment>
<dbReference type="CDD" id="cd00118">
    <property type="entry name" value="LysM"/>
    <property type="match status" value="1"/>
</dbReference>
<accession>A0AA94F0B5</accession>
<organism evidence="2">
    <name type="scientific">Flavobacterium columnare</name>
    <dbReference type="NCBI Taxonomy" id="996"/>
    <lineage>
        <taxon>Bacteria</taxon>
        <taxon>Pseudomonadati</taxon>
        <taxon>Bacteroidota</taxon>
        <taxon>Flavobacteriia</taxon>
        <taxon>Flavobacteriales</taxon>
        <taxon>Flavobacteriaceae</taxon>
        <taxon>Flavobacterium</taxon>
    </lineage>
</organism>
<dbReference type="InterPro" id="IPR018392">
    <property type="entry name" value="LysM"/>
</dbReference>
<name>A0AA94F0B5_9FLAO</name>
<dbReference type="Gene3D" id="3.10.350.10">
    <property type="entry name" value="LysM domain"/>
    <property type="match status" value="1"/>
</dbReference>
<reference evidence="2" key="1">
    <citation type="submission" date="2018-12" db="EMBL/GenBank/DDBJ databases">
        <title>Draft genome sequence of Flaovobacterium columnare BGFS27 isolated from channel catfish in Alabama.</title>
        <authorList>
            <person name="Cai W."/>
            <person name="Arias C."/>
        </authorList>
    </citation>
    <scope>NUCLEOTIDE SEQUENCE [LARGE SCALE GENOMIC DNA]</scope>
    <source>
        <strain evidence="2">BGFS27</strain>
    </source>
</reference>
<proteinExistence type="predicted"/>
<gene>
    <name evidence="2" type="ORF">EJB19_15090</name>
</gene>
<dbReference type="RefSeq" id="WP_127822499.1">
    <property type="nucleotide sequence ID" value="NZ_RWGX02000013.1"/>
</dbReference>
<evidence type="ECO:0000313" key="2">
    <source>
        <dbReference type="EMBL" id="RVU86867.1"/>
    </source>
</evidence>
<dbReference type="Pfam" id="PF01476">
    <property type="entry name" value="LysM"/>
    <property type="match status" value="1"/>
</dbReference>